<dbReference type="PANTHER" id="PTHR41542">
    <property type="entry name" value="BLL5807 PROTEIN"/>
    <property type="match status" value="1"/>
</dbReference>
<sequence>MKLKKFLIGATIALSAMSMMAELAARPMGGGRSIGRQSQSVKQMAPRPAPAATPQQGVNRPAAAPAPTPGMTPPRPSPWKGILGGALLGLGLGALLSHLGIGGALASAIGTILTFALIAGAIFLIWRMFRNRAQGGRPAMAGYSGTGASSGFGGAGLGNNKSFDTPVSRGVATPEIGSGLQPSSYQPVSSGIDLNKPAPAHTPWGVPADFDKESFLRHAKGNFIRLQAAWDKGDVADIREFTTPEVFAELKMQIAERGGKADYTDVVHIDAELLGIENNGTDYLASVEFRGQIKPAPDALAEPFHEVWNLVKPVQGNAGWLLGGIQQVA</sequence>
<dbReference type="InterPro" id="IPR032710">
    <property type="entry name" value="NTF2-like_dom_sf"/>
</dbReference>
<dbReference type="SMART" id="SM00978">
    <property type="entry name" value="Tim44"/>
    <property type="match status" value="1"/>
</dbReference>
<gene>
    <name evidence="5" type="ORF">E7V67_023805</name>
</gene>
<dbReference type="Gene3D" id="3.10.450.240">
    <property type="match status" value="1"/>
</dbReference>
<feature type="signal peptide" evidence="3">
    <location>
        <begin position="1"/>
        <end position="21"/>
    </location>
</feature>
<dbReference type="InterPro" id="IPR007379">
    <property type="entry name" value="Tim44-like_dom"/>
</dbReference>
<evidence type="ECO:0000259" key="4">
    <source>
        <dbReference type="SMART" id="SM00978"/>
    </source>
</evidence>
<proteinExistence type="predicted"/>
<dbReference type="Pfam" id="PF04280">
    <property type="entry name" value="Tim44"/>
    <property type="match status" value="1"/>
</dbReference>
<keyword evidence="2" id="KW-0472">Membrane</keyword>
<evidence type="ECO:0000313" key="6">
    <source>
        <dbReference type="Proteomes" id="UP000321323"/>
    </source>
</evidence>
<feature type="chain" id="PRO_5045388425" evidence="3">
    <location>
        <begin position="22"/>
        <end position="329"/>
    </location>
</feature>
<evidence type="ECO:0000256" key="3">
    <source>
        <dbReference type="SAM" id="SignalP"/>
    </source>
</evidence>
<organism evidence="5 6">
    <name type="scientific">[Empedobacter] haloabium</name>
    <dbReference type="NCBI Taxonomy" id="592317"/>
    <lineage>
        <taxon>Bacteria</taxon>
        <taxon>Pseudomonadati</taxon>
        <taxon>Pseudomonadota</taxon>
        <taxon>Betaproteobacteria</taxon>
        <taxon>Burkholderiales</taxon>
        <taxon>Oxalobacteraceae</taxon>
        <taxon>Telluria group</taxon>
        <taxon>Telluria group incertae sedis</taxon>
    </lineage>
</organism>
<keyword evidence="2" id="KW-1133">Transmembrane helix</keyword>
<dbReference type="SUPFAM" id="SSF54427">
    <property type="entry name" value="NTF2-like"/>
    <property type="match status" value="1"/>
</dbReference>
<feature type="compositionally biased region" description="Low complexity" evidence="1">
    <location>
        <begin position="50"/>
        <end position="63"/>
    </location>
</feature>
<feature type="domain" description="Tim44-like" evidence="4">
    <location>
        <begin position="198"/>
        <end position="327"/>
    </location>
</feature>
<reference evidence="5 6" key="1">
    <citation type="journal article" date="2019" name="Int. J. Syst. Evol. Microbiol.">
        <title>The Draft Whole-Genome Sequence of the Antibiotic Producer Empedobacter haloabium ATCC 31962 Provides Indications for Its Taxonomic Reclassification.</title>
        <authorList>
            <person name="Miess H."/>
            <person name="Arlt P."/>
            <person name="Apel A.K."/>
            <person name="Weber T."/>
            <person name="Nieselt K."/>
            <person name="Hanssen F."/>
            <person name="Czemmel S."/>
            <person name="Nahnsen S."/>
            <person name="Gross H."/>
        </authorList>
    </citation>
    <scope>NUCLEOTIDE SEQUENCE [LARGE SCALE GENOMIC DNA]</scope>
    <source>
        <strain evidence="5 6">ATCC 31962</strain>
    </source>
</reference>
<feature type="transmembrane region" description="Helical" evidence="2">
    <location>
        <begin position="81"/>
        <end position="99"/>
    </location>
</feature>
<keyword evidence="2" id="KW-0812">Transmembrane</keyword>
<keyword evidence="6" id="KW-1185">Reference proteome</keyword>
<evidence type="ECO:0000256" key="1">
    <source>
        <dbReference type="SAM" id="MobiDB-lite"/>
    </source>
</evidence>
<dbReference type="Proteomes" id="UP000321323">
    <property type="component" value="Chromosome"/>
</dbReference>
<dbReference type="PANTHER" id="PTHR41542:SF1">
    <property type="entry name" value="BLL5807 PROTEIN"/>
    <property type="match status" value="1"/>
</dbReference>
<accession>A0ABZ1UJH8</accession>
<evidence type="ECO:0000313" key="5">
    <source>
        <dbReference type="EMBL" id="WUR12682.1"/>
    </source>
</evidence>
<feature type="region of interest" description="Disordered" evidence="1">
    <location>
        <begin position="28"/>
        <end position="78"/>
    </location>
</feature>
<protein>
    <submittedName>
        <fullName evidence="5">Tim44-like domain-containing protein</fullName>
    </submittedName>
</protein>
<evidence type="ECO:0000256" key="2">
    <source>
        <dbReference type="SAM" id="Phobius"/>
    </source>
</evidence>
<feature type="compositionally biased region" description="Pro residues" evidence="1">
    <location>
        <begin position="64"/>
        <end position="77"/>
    </location>
</feature>
<dbReference type="EMBL" id="CP136508">
    <property type="protein sequence ID" value="WUR12682.1"/>
    <property type="molecule type" value="Genomic_DNA"/>
</dbReference>
<feature type="transmembrane region" description="Helical" evidence="2">
    <location>
        <begin position="105"/>
        <end position="126"/>
    </location>
</feature>
<name>A0ABZ1UJH8_9BURK</name>
<keyword evidence="3" id="KW-0732">Signal</keyword>